<dbReference type="Proteomes" id="UP000219259">
    <property type="component" value="Unassembled WGS sequence"/>
</dbReference>
<evidence type="ECO:0000256" key="1">
    <source>
        <dbReference type="SAM" id="SignalP"/>
    </source>
</evidence>
<evidence type="ECO:0000313" key="3">
    <source>
        <dbReference type="EMBL" id="SCQ22438.1"/>
    </source>
</evidence>
<protein>
    <submittedName>
        <fullName evidence="2">DUF4783 domain-containing protein</fullName>
    </submittedName>
</protein>
<dbReference type="InterPro" id="IPR031977">
    <property type="entry name" value="DUF4783"/>
</dbReference>
<dbReference type="AlphaFoldDB" id="A0A1D3UR20"/>
<name>A0A1D3UR20_TANFO</name>
<reference evidence="2 5" key="2">
    <citation type="submission" date="2017-09" db="EMBL/GenBank/DDBJ databases">
        <title>Phase variable restriction modification systems are present in the genome sequences of periodontal pathogens Prevotella intermedia, Tannerella forsythia and Porphyromonas gingivalis.</title>
        <authorList>
            <person name="Haigh R.D."/>
            <person name="Crawford L."/>
            <person name="Ralph J."/>
            <person name="Wanford J."/>
            <person name="Vartoukian S.R."/>
            <person name="Hijazib K."/>
            <person name="Wade W."/>
            <person name="Oggioni M.R."/>
        </authorList>
    </citation>
    <scope>NUCLEOTIDE SEQUENCE [LARGE SCALE GENOMIC DNA]</scope>
    <source>
        <strain evidence="2 5">WW11663</strain>
    </source>
</reference>
<accession>A0A1D3UR20</accession>
<feature type="signal peptide" evidence="1">
    <location>
        <begin position="1"/>
        <end position="19"/>
    </location>
</feature>
<proteinExistence type="predicted"/>
<evidence type="ECO:0000313" key="5">
    <source>
        <dbReference type="Proteomes" id="UP000219259"/>
    </source>
</evidence>
<organism evidence="3 4">
    <name type="scientific">Tannerella forsythia</name>
    <name type="common">Bacteroides forsythus</name>
    <dbReference type="NCBI Taxonomy" id="28112"/>
    <lineage>
        <taxon>Bacteria</taxon>
        <taxon>Pseudomonadati</taxon>
        <taxon>Bacteroidota</taxon>
        <taxon>Bacteroidia</taxon>
        <taxon>Bacteroidales</taxon>
        <taxon>Tannerellaceae</taxon>
        <taxon>Tannerella</taxon>
    </lineage>
</organism>
<reference evidence="3 4" key="1">
    <citation type="submission" date="2016-09" db="EMBL/GenBank/DDBJ databases">
        <authorList>
            <person name="Capua I."/>
            <person name="De Benedictis P."/>
            <person name="Joannis T."/>
            <person name="Lombin L.H."/>
            <person name="Cattoli G."/>
        </authorList>
    </citation>
    <scope>NUCLEOTIDE SEQUENCE [LARGE SCALE GENOMIC DNA]</scope>
    <source>
        <strain evidence="3 4">UB20</strain>
    </source>
</reference>
<dbReference type="EMBL" id="NSLJ01000035">
    <property type="protein sequence ID" value="PDP42875.1"/>
    <property type="molecule type" value="Genomic_DNA"/>
</dbReference>
<feature type="chain" id="PRO_5014267209" evidence="1">
    <location>
        <begin position="20"/>
        <end position="123"/>
    </location>
</feature>
<dbReference type="GeneID" id="34759092"/>
<sequence length="123" mass="13326" precursor="true">MRKLVFIFVCALSVLSMQAVDITLVSNAFKNGDATMLANNMNSEVDIAVPNVSQKGSGADATAVLTQFFQSNKPSGFTVAHHADKSDCGFIVGKLQTSTKEFRVNITYIVKEGKPLIQSIRIE</sequence>
<dbReference type="RefSeq" id="WP_041590822.1">
    <property type="nucleotide sequence ID" value="NZ_CAJPTF010000043.1"/>
</dbReference>
<evidence type="ECO:0000313" key="4">
    <source>
        <dbReference type="Proteomes" id="UP000182057"/>
    </source>
</evidence>
<dbReference type="Proteomes" id="UP000182057">
    <property type="component" value="Unassembled WGS sequence"/>
</dbReference>
<evidence type="ECO:0000313" key="2">
    <source>
        <dbReference type="EMBL" id="PDP42875.1"/>
    </source>
</evidence>
<dbReference type="EMBL" id="FMMM01000060">
    <property type="protein sequence ID" value="SCQ22438.1"/>
    <property type="molecule type" value="Genomic_DNA"/>
</dbReference>
<gene>
    <name evidence="2" type="ORF">CLI86_11300</name>
    <name evidence="3" type="ORF">TFUB20_01718</name>
</gene>
<dbReference type="OrthoDB" id="1099157at2"/>
<dbReference type="Pfam" id="PF16022">
    <property type="entry name" value="DUF4783"/>
    <property type="match status" value="1"/>
</dbReference>
<dbReference type="Gene3D" id="3.10.450.50">
    <property type="match status" value="1"/>
</dbReference>
<keyword evidence="1" id="KW-0732">Signal</keyword>